<name>A0ABR9ZTY3_9FIRM</name>
<feature type="domain" description="HTH iclR-type" evidence="4">
    <location>
        <begin position="9"/>
        <end position="73"/>
    </location>
</feature>
<evidence type="ECO:0000256" key="1">
    <source>
        <dbReference type="ARBA" id="ARBA00023015"/>
    </source>
</evidence>
<dbReference type="InterPro" id="IPR036388">
    <property type="entry name" value="WH-like_DNA-bd_sf"/>
</dbReference>
<keyword evidence="3" id="KW-0804">Transcription</keyword>
<dbReference type="InterPro" id="IPR014757">
    <property type="entry name" value="Tscrpt_reg_IclR_C"/>
</dbReference>
<dbReference type="InterPro" id="IPR005471">
    <property type="entry name" value="Tscrpt_reg_IclR_N"/>
</dbReference>
<dbReference type="Pfam" id="PF01614">
    <property type="entry name" value="IclR_C"/>
    <property type="match status" value="1"/>
</dbReference>
<dbReference type="InterPro" id="IPR029016">
    <property type="entry name" value="GAF-like_dom_sf"/>
</dbReference>
<dbReference type="Proteomes" id="UP000614200">
    <property type="component" value="Unassembled WGS sequence"/>
</dbReference>
<evidence type="ECO:0000313" key="7">
    <source>
        <dbReference type="Proteomes" id="UP000614200"/>
    </source>
</evidence>
<dbReference type="PANTHER" id="PTHR30136">
    <property type="entry name" value="HELIX-TURN-HELIX TRANSCRIPTIONAL REGULATOR, ICLR FAMILY"/>
    <property type="match status" value="1"/>
</dbReference>
<dbReference type="PANTHER" id="PTHR30136:SF35">
    <property type="entry name" value="HTH-TYPE TRANSCRIPTIONAL REGULATOR RV1719"/>
    <property type="match status" value="1"/>
</dbReference>
<dbReference type="PROSITE" id="PS51077">
    <property type="entry name" value="HTH_ICLR"/>
    <property type="match status" value="1"/>
</dbReference>
<dbReference type="Pfam" id="PF09339">
    <property type="entry name" value="HTH_IclR"/>
    <property type="match status" value="1"/>
</dbReference>
<gene>
    <name evidence="6" type="ORF">ISU02_12535</name>
</gene>
<organism evidence="6 7">
    <name type="scientific">Fusibacter ferrireducens</name>
    <dbReference type="NCBI Taxonomy" id="2785058"/>
    <lineage>
        <taxon>Bacteria</taxon>
        <taxon>Bacillati</taxon>
        <taxon>Bacillota</taxon>
        <taxon>Clostridia</taxon>
        <taxon>Eubacteriales</taxon>
        <taxon>Eubacteriales Family XII. Incertae Sedis</taxon>
        <taxon>Fusibacter</taxon>
    </lineage>
</organism>
<proteinExistence type="predicted"/>
<comment type="caution">
    <text evidence="6">The sequence shown here is derived from an EMBL/GenBank/DDBJ whole genome shotgun (WGS) entry which is preliminary data.</text>
</comment>
<dbReference type="InterPro" id="IPR050707">
    <property type="entry name" value="HTH_MetabolicPath_Reg"/>
</dbReference>
<keyword evidence="7" id="KW-1185">Reference proteome</keyword>
<dbReference type="Gene3D" id="1.10.10.10">
    <property type="entry name" value="Winged helix-like DNA-binding domain superfamily/Winged helix DNA-binding domain"/>
    <property type="match status" value="1"/>
</dbReference>
<reference evidence="6 7" key="1">
    <citation type="submission" date="2020-11" db="EMBL/GenBank/DDBJ databases">
        <title>Fusibacter basophilias sp. nov.</title>
        <authorList>
            <person name="Qiu D."/>
        </authorList>
    </citation>
    <scope>NUCLEOTIDE SEQUENCE [LARGE SCALE GENOMIC DNA]</scope>
    <source>
        <strain evidence="6 7">Q10-2</strain>
    </source>
</reference>
<accession>A0ABR9ZTY3</accession>
<dbReference type="RefSeq" id="WP_194702178.1">
    <property type="nucleotide sequence ID" value="NZ_JADKNH010000007.1"/>
</dbReference>
<sequence length="258" mass="29027">MDKKPNYPVLTLAKSLEIIDLLSKESNKRGLGISELSRQLNMGKSTVHRILDTLAYFKYVEKNDETDKYKLSWGLFYVGQVVPEQNQLSQMNYQILEELSHQTGETVNLSVRSGDESVIIYQYDSKTNLRAGHQVGGREPLYATALGKVLIEDLDRNKLTKILGDQDFLAYTPNTIQNMDALIKHIEKVKIQGYAIDDEEHCLGLKCIAMPLKNYTGEIVAAVSVSAPVVRMSDDKLLEIKEALELACKKISTFLGKQ</sequence>
<evidence type="ECO:0000259" key="5">
    <source>
        <dbReference type="PROSITE" id="PS51078"/>
    </source>
</evidence>
<dbReference type="InterPro" id="IPR036390">
    <property type="entry name" value="WH_DNA-bd_sf"/>
</dbReference>
<dbReference type="PROSITE" id="PS51078">
    <property type="entry name" value="ICLR_ED"/>
    <property type="match status" value="1"/>
</dbReference>
<evidence type="ECO:0000256" key="3">
    <source>
        <dbReference type="ARBA" id="ARBA00023163"/>
    </source>
</evidence>
<evidence type="ECO:0000313" key="6">
    <source>
        <dbReference type="EMBL" id="MBF4693940.1"/>
    </source>
</evidence>
<protein>
    <submittedName>
        <fullName evidence="6">IclR family transcriptional regulator</fullName>
    </submittedName>
</protein>
<dbReference type="EMBL" id="JADKNH010000007">
    <property type="protein sequence ID" value="MBF4693940.1"/>
    <property type="molecule type" value="Genomic_DNA"/>
</dbReference>
<dbReference type="SUPFAM" id="SSF55781">
    <property type="entry name" value="GAF domain-like"/>
    <property type="match status" value="1"/>
</dbReference>
<evidence type="ECO:0000256" key="2">
    <source>
        <dbReference type="ARBA" id="ARBA00023125"/>
    </source>
</evidence>
<dbReference type="Gene3D" id="3.30.450.40">
    <property type="match status" value="1"/>
</dbReference>
<feature type="domain" description="IclR-ED" evidence="5">
    <location>
        <begin position="74"/>
        <end position="257"/>
    </location>
</feature>
<keyword evidence="1" id="KW-0805">Transcription regulation</keyword>
<keyword evidence="2" id="KW-0238">DNA-binding</keyword>
<dbReference type="SMART" id="SM00346">
    <property type="entry name" value="HTH_ICLR"/>
    <property type="match status" value="1"/>
</dbReference>
<dbReference type="SUPFAM" id="SSF46785">
    <property type="entry name" value="Winged helix' DNA-binding domain"/>
    <property type="match status" value="1"/>
</dbReference>
<evidence type="ECO:0000259" key="4">
    <source>
        <dbReference type="PROSITE" id="PS51077"/>
    </source>
</evidence>